<proteinExistence type="predicted"/>
<dbReference type="GO" id="GO:0008252">
    <property type="term" value="F:nucleotidase activity"/>
    <property type="evidence" value="ECO:0007669"/>
    <property type="project" value="TreeGrafter"/>
</dbReference>
<keyword evidence="1" id="KW-0378">Hydrolase</keyword>
<dbReference type="Gene3D" id="3.40.50.1000">
    <property type="entry name" value="HAD superfamily/HAD-like"/>
    <property type="match status" value="1"/>
</dbReference>
<dbReference type="RefSeq" id="XP_065330994.1">
    <property type="nucleotide sequence ID" value="XM_065474922.1"/>
</dbReference>
<dbReference type="InterPro" id="IPR052791">
    <property type="entry name" value="SSM1_domain"/>
</dbReference>
<dbReference type="GO" id="GO:0006206">
    <property type="term" value="P:pyrimidine nucleobase metabolic process"/>
    <property type="evidence" value="ECO:0007669"/>
    <property type="project" value="TreeGrafter"/>
</dbReference>
<dbReference type="AlphaFoldDB" id="A0AAX4JFU8"/>
<dbReference type="GeneID" id="90542693"/>
<reference evidence="1" key="1">
    <citation type="journal article" date="2024" name="BMC Genomics">
        <title>Functional annotation of a divergent genome using sequence and structure-based similarity.</title>
        <authorList>
            <person name="Svedberg D."/>
            <person name="Winiger R.R."/>
            <person name="Berg A."/>
            <person name="Sharma H."/>
            <person name="Tellgren-Roth C."/>
            <person name="Debrunner-Vossbrinck B.A."/>
            <person name="Vossbrinck C.R."/>
            <person name="Barandun J."/>
        </authorList>
    </citation>
    <scope>NUCLEOTIDE SEQUENCE</scope>
    <source>
        <strain evidence="1">Illinois isolate</strain>
    </source>
</reference>
<name>A0AAX4JFU8_9MICR</name>
<dbReference type="Proteomes" id="UP001334084">
    <property type="component" value="Chromosome 11"/>
</dbReference>
<gene>
    <name evidence="1" type="ORF">VNE69_11019</name>
</gene>
<protein>
    <submittedName>
        <fullName evidence="1">Haloacid dehalogenase-like hydrolase</fullName>
    </submittedName>
</protein>
<dbReference type="InterPro" id="IPR036412">
    <property type="entry name" value="HAD-like_sf"/>
</dbReference>
<dbReference type="Pfam" id="PF00702">
    <property type="entry name" value="Hydrolase"/>
    <property type="match status" value="1"/>
</dbReference>
<evidence type="ECO:0000313" key="1">
    <source>
        <dbReference type="EMBL" id="WUR04849.1"/>
    </source>
</evidence>
<dbReference type="EMBL" id="CP142736">
    <property type="protein sequence ID" value="WUR04849.1"/>
    <property type="molecule type" value="Genomic_DNA"/>
</dbReference>
<dbReference type="KEGG" id="vnx:VNE69_11019"/>
<accession>A0AAX4JFU8</accession>
<dbReference type="InterPro" id="IPR006439">
    <property type="entry name" value="HAD-SF_hydro_IA"/>
</dbReference>
<dbReference type="InterPro" id="IPR023214">
    <property type="entry name" value="HAD_sf"/>
</dbReference>
<sequence length="243" mass="29029">MVNLKNILLQYIALNFKNLPKTPVYTQNDEYIFLFDIDDTLYKSTQDFHIDERNALKKCYNFYKNSMPNHNDVPDFDDFIQSHGSINDAFFKVFNKTPLEVEIVKNFNYGDYLREDKELQLFFSKFPYKSWCFTNGIKMRAEMILESLGLTKSFIGVFCKDDGCDGEFILRKPKKETYEFVEKYLNIKNKSKVYFFDDNQKNITIGEEMGWNCILIDNPDNILDILKRIKDQLQEEEERRLLY</sequence>
<dbReference type="PANTHER" id="PTHR47438">
    <property type="entry name" value="PHOSPHATE METABOLISM PROTEIN 8-RELATED"/>
    <property type="match status" value="1"/>
</dbReference>
<dbReference type="SUPFAM" id="SSF56784">
    <property type="entry name" value="HAD-like"/>
    <property type="match status" value="1"/>
</dbReference>
<evidence type="ECO:0000313" key="2">
    <source>
        <dbReference type="Proteomes" id="UP001334084"/>
    </source>
</evidence>
<keyword evidence="2" id="KW-1185">Reference proteome</keyword>
<dbReference type="PANTHER" id="PTHR47438:SF1">
    <property type="entry name" value="PHOSPHATE METABOLISM PROTEIN 8-RELATED"/>
    <property type="match status" value="1"/>
</dbReference>
<dbReference type="NCBIfam" id="TIGR01509">
    <property type="entry name" value="HAD-SF-IA-v3"/>
    <property type="match status" value="1"/>
</dbReference>
<organism evidence="1 2">
    <name type="scientific">Vairimorpha necatrix</name>
    <dbReference type="NCBI Taxonomy" id="6039"/>
    <lineage>
        <taxon>Eukaryota</taxon>
        <taxon>Fungi</taxon>
        <taxon>Fungi incertae sedis</taxon>
        <taxon>Microsporidia</taxon>
        <taxon>Nosematidae</taxon>
        <taxon>Vairimorpha</taxon>
    </lineage>
</organism>
<dbReference type="GO" id="GO:0009166">
    <property type="term" value="P:nucleotide catabolic process"/>
    <property type="evidence" value="ECO:0007669"/>
    <property type="project" value="TreeGrafter"/>
</dbReference>